<evidence type="ECO:0000256" key="2">
    <source>
        <dbReference type="ARBA" id="ARBA00019992"/>
    </source>
</evidence>
<reference evidence="5 6" key="1">
    <citation type="submission" date="2022-03" db="EMBL/GenBank/DDBJ databases">
        <authorList>
            <person name="Brunel B."/>
        </authorList>
    </citation>
    <scope>NUCLEOTIDE SEQUENCE [LARGE SCALE GENOMIC DNA]</scope>
    <source>
        <strain evidence="5">STM5069sample</strain>
    </source>
</reference>
<keyword evidence="6" id="KW-1185">Reference proteome</keyword>
<sequence>MITDNQNNALSGATVEAVKLYNEAVEAFNIYRGDPVGLLNRAIELAPDFAMAHILKAHLFGLATEPGATKEAKAIVARVKSQRLSEREASHVAALDLLLEGQWTAAAVALDRHSVDHPHDIVALQSGHLMDFYRANARDLRDRIARALPNWSADMPGYSILLGMYSFGLEETGDYGRAEDAGRRALDLQPLDCWAHHAVAHVMEMQGRAEDGIGWMIAREPYWSGDDNFFKVHNWWHRSLYHLDLGQVDEVFALYDGPIRQDRSTVALDMIDASALLWRLHLSGHDVGDRWKELAANWDIHADGRTYPFNDWHAVMAYLGAGRDSDVDRLISAYRSVAEGSDIAEWGRRTAVPLIEGFAAFWRGDYERAADRLYSTRFIANSFGGSHAQRDVIDWTLAEAAARGGLTRLTEALANERLALKPHSPVNQSFLRRARKWRREKAEELMHKAGFGSIQMRELPHDGGRDAPGAGKADFDRGAYMRGIGPDVHLGGAHER</sequence>
<evidence type="ECO:0000256" key="1">
    <source>
        <dbReference type="ARBA" id="ARBA00005857"/>
    </source>
</evidence>
<protein>
    <recommendedName>
        <fullName evidence="2">Tetratricopeptide repeat protein 38</fullName>
    </recommendedName>
</protein>
<evidence type="ECO:0000256" key="4">
    <source>
        <dbReference type="ARBA" id="ARBA00022803"/>
    </source>
</evidence>
<dbReference type="SUPFAM" id="SSF48452">
    <property type="entry name" value="TPR-like"/>
    <property type="match status" value="2"/>
</dbReference>
<dbReference type="CDD" id="cd05804">
    <property type="entry name" value="StaR_like"/>
    <property type="match status" value="1"/>
</dbReference>
<proteinExistence type="inferred from homology"/>
<gene>
    <name evidence="5" type="ORF">MES5069_140069</name>
</gene>
<dbReference type="Proteomes" id="UP001153050">
    <property type="component" value="Unassembled WGS sequence"/>
</dbReference>
<dbReference type="RefSeq" id="WP_254016938.1">
    <property type="nucleotide sequence ID" value="NZ_CAKXZT010000046.1"/>
</dbReference>
<name>A0ABM9DJ93_9HYPH</name>
<comment type="caution">
    <text evidence="5">The sequence shown here is derived from an EMBL/GenBank/DDBJ whole genome shotgun (WGS) entry which is preliminary data.</text>
</comment>
<evidence type="ECO:0000256" key="3">
    <source>
        <dbReference type="ARBA" id="ARBA00022737"/>
    </source>
</evidence>
<dbReference type="PANTHER" id="PTHR16263:SF4">
    <property type="entry name" value="TETRATRICOPEPTIDE REPEAT PROTEIN 38"/>
    <property type="match status" value="1"/>
</dbReference>
<keyword evidence="3" id="KW-0677">Repeat</keyword>
<keyword evidence="4" id="KW-0802">TPR repeat</keyword>
<accession>A0ABM9DJ93</accession>
<evidence type="ECO:0000313" key="5">
    <source>
        <dbReference type="EMBL" id="CAH2396657.1"/>
    </source>
</evidence>
<dbReference type="PANTHER" id="PTHR16263">
    <property type="entry name" value="TETRATRICOPEPTIDE REPEAT PROTEIN 38"/>
    <property type="match status" value="1"/>
</dbReference>
<evidence type="ECO:0000313" key="6">
    <source>
        <dbReference type="Proteomes" id="UP001153050"/>
    </source>
</evidence>
<dbReference type="InterPro" id="IPR011990">
    <property type="entry name" value="TPR-like_helical_dom_sf"/>
</dbReference>
<dbReference type="InterPro" id="IPR033891">
    <property type="entry name" value="TTC38"/>
</dbReference>
<dbReference type="Gene3D" id="1.25.40.10">
    <property type="entry name" value="Tetratricopeptide repeat domain"/>
    <property type="match status" value="1"/>
</dbReference>
<comment type="similarity">
    <text evidence="1">Belongs to the TTC38 family.</text>
</comment>
<organism evidence="5 6">
    <name type="scientific">Mesorhizobium escarrei</name>
    <dbReference type="NCBI Taxonomy" id="666018"/>
    <lineage>
        <taxon>Bacteria</taxon>
        <taxon>Pseudomonadati</taxon>
        <taxon>Pseudomonadota</taxon>
        <taxon>Alphaproteobacteria</taxon>
        <taxon>Hyphomicrobiales</taxon>
        <taxon>Phyllobacteriaceae</taxon>
        <taxon>Mesorhizobium</taxon>
    </lineage>
</organism>
<dbReference type="EMBL" id="CAKXZT010000046">
    <property type="protein sequence ID" value="CAH2396657.1"/>
    <property type="molecule type" value="Genomic_DNA"/>
</dbReference>